<dbReference type="InterPro" id="IPR011050">
    <property type="entry name" value="Pectin_lyase_fold/virulence"/>
</dbReference>
<protein>
    <recommendedName>
        <fullName evidence="1">Right handed beta helix domain-containing protein</fullName>
    </recommendedName>
</protein>
<evidence type="ECO:0000259" key="1">
    <source>
        <dbReference type="Pfam" id="PF13229"/>
    </source>
</evidence>
<dbReference type="Pfam" id="PF13229">
    <property type="entry name" value="Beta_helix"/>
    <property type="match status" value="1"/>
</dbReference>
<dbReference type="InterPro" id="IPR006626">
    <property type="entry name" value="PbH1"/>
</dbReference>
<accession>A0A1E5LDA4</accession>
<keyword evidence="3" id="KW-1185">Reference proteome</keyword>
<dbReference type="InterPro" id="IPR012334">
    <property type="entry name" value="Pectin_lyas_fold"/>
</dbReference>
<dbReference type="SUPFAM" id="SSF51126">
    <property type="entry name" value="Pectin lyase-like"/>
    <property type="match status" value="1"/>
</dbReference>
<dbReference type="InterPro" id="IPR039448">
    <property type="entry name" value="Beta_helix"/>
</dbReference>
<feature type="domain" description="Right handed beta helix" evidence="1">
    <location>
        <begin position="66"/>
        <end position="220"/>
    </location>
</feature>
<proteinExistence type="predicted"/>
<dbReference type="SMART" id="SM00710">
    <property type="entry name" value="PbH1"/>
    <property type="match status" value="6"/>
</dbReference>
<dbReference type="Proteomes" id="UP000095209">
    <property type="component" value="Unassembled WGS sequence"/>
</dbReference>
<dbReference type="AlphaFoldDB" id="A0A1E5LDA4"/>
<dbReference type="Gene3D" id="2.160.20.10">
    <property type="entry name" value="Single-stranded right-handed beta-helix, Pectin lyase-like"/>
    <property type="match status" value="1"/>
</dbReference>
<comment type="caution">
    <text evidence="2">The sequence shown here is derived from an EMBL/GenBank/DDBJ whole genome shotgun (WGS) entry which is preliminary data.</text>
</comment>
<name>A0A1E5LDA4_9BACI</name>
<dbReference type="OrthoDB" id="2496562at2"/>
<reference evidence="2 3" key="1">
    <citation type="submission" date="2016-08" db="EMBL/GenBank/DDBJ databases">
        <title>Genome of Bacillus solimangrovi GH2-4.</title>
        <authorList>
            <person name="Lim S."/>
            <person name="Kim B.-C."/>
        </authorList>
    </citation>
    <scope>NUCLEOTIDE SEQUENCE [LARGE SCALE GENOMIC DNA]</scope>
    <source>
        <strain evidence="2 3">GH2-4</strain>
    </source>
</reference>
<sequence>MTIHVVPTEFANVQAAIDAAVAGDSIQILAGTFDGFNVNKERLKVFGCGIGKTIIAGAPAMGGDDGIVVSADQTILKGFTVQGFKEEFDSDGVEVNSNNNILVNIESKFNSDEGFEIDGENNLIINCIASFNGTEGFDLDTEHHCIINCNSSQNGDQGFEITGDFNKVINNTGEKNATIGFEIGVNIFNTLFGNKSIKNKGNGIELSPESSNNNIIDNFICNNEGNGITLLVEDDFVSIQNVIDSNIVRNNGIDDTTAGILVEDGSLENVIRFNKAKNNIVVDIEAEGGIGTNTYDGNKCENSLPDGLCT</sequence>
<gene>
    <name evidence="2" type="ORF">BFG57_17120</name>
</gene>
<dbReference type="STRING" id="1305675.BFG57_17120"/>
<dbReference type="EMBL" id="MJEH01000037">
    <property type="protein sequence ID" value="OEH92040.1"/>
    <property type="molecule type" value="Genomic_DNA"/>
</dbReference>
<evidence type="ECO:0000313" key="2">
    <source>
        <dbReference type="EMBL" id="OEH92040.1"/>
    </source>
</evidence>
<evidence type="ECO:0000313" key="3">
    <source>
        <dbReference type="Proteomes" id="UP000095209"/>
    </source>
</evidence>
<organism evidence="2 3">
    <name type="scientific">Bacillus solimangrovi</name>
    <dbReference type="NCBI Taxonomy" id="1305675"/>
    <lineage>
        <taxon>Bacteria</taxon>
        <taxon>Bacillati</taxon>
        <taxon>Bacillota</taxon>
        <taxon>Bacilli</taxon>
        <taxon>Bacillales</taxon>
        <taxon>Bacillaceae</taxon>
        <taxon>Bacillus</taxon>
    </lineage>
</organism>
<dbReference type="RefSeq" id="WP_069717948.1">
    <property type="nucleotide sequence ID" value="NZ_MJEH01000037.1"/>
</dbReference>